<gene>
    <name evidence="5" type="ORF">GHYDROH2_30880</name>
</gene>
<sequence>MNSKLQLKPSIYGTGLIALDLVVSAQPNQPIQSWAGGTCGNVLTILSYLGWNAYPIARLNGETASIRVKDDMTRWGVKLDFAEQPPTASTPIIVQKNSQDKSGNPIHKFSWHCPNCGAWLPNYKAVTSASAKELVTHLKNPNVFFFDRVSPAALIIAKKCKEMGALIFFEPSGKCDPKKLEQALELADIVKYSHERIDSLESQLTGDCKVSLEIKTLGSKGLSFRSHLFGKKKCKWFDLEAPIVDSVKDTCGCGDWTTAGIISKICDQRGVDSLHGRTFEQIIEAMNYGQALAAWNCGFEGARGGMYSVNRAKFNSDIKKILHDKSHTPSKLTKSAALDKPPSSVCPSCCP</sequence>
<evidence type="ECO:0000256" key="2">
    <source>
        <dbReference type="ARBA" id="ARBA00022679"/>
    </source>
</evidence>
<dbReference type="EMBL" id="BSDS01000002">
    <property type="protein sequence ID" value="GLI39587.1"/>
    <property type="molecule type" value="Genomic_DNA"/>
</dbReference>
<dbReference type="InterPro" id="IPR050306">
    <property type="entry name" value="PfkB_Carbo_kinase"/>
</dbReference>
<organism evidence="5 6">
    <name type="scientific">Geobacter hydrogenophilus</name>
    <dbReference type="NCBI Taxonomy" id="40983"/>
    <lineage>
        <taxon>Bacteria</taxon>
        <taxon>Pseudomonadati</taxon>
        <taxon>Thermodesulfobacteriota</taxon>
        <taxon>Desulfuromonadia</taxon>
        <taxon>Geobacterales</taxon>
        <taxon>Geobacteraceae</taxon>
        <taxon>Geobacter</taxon>
    </lineage>
</organism>
<dbReference type="PANTHER" id="PTHR43085">
    <property type="entry name" value="HEXOKINASE FAMILY MEMBER"/>
    <property type="match status" value="1"/>
</dbReference>
<dbReference type="GO" id="GO:0016301">
    <property type="term" value="F:kinase activity"/>
    <property type="evidence" value="ECO:0007669"/>
    <property type="project" value="UniProtKB-KW"/>
</dbReference>
<dbReference type="AlphaFoldDB" id="A0A9W6G3B8"/>
<name>A0A9W6G3B8_9BACT</name>
<reference evidence="5" key="1">
    <citation type="submission" date="2022-12" db="EMBL/GenBank/DDBJ databases">
        <title>Reference genome sequencing for broad-spectrum identification of bacterial and archaeal isolates by mass spectrometry.</title>
        <authorList>
            <person name="Sekiguchi Y."/>
            <person name="Tourlousse D.M."/>
        </authorList>
    </citation>
    <scope>NUCLEOTIDE SEQUENCE</scope>
    <source>
        <strain evidence="5">H2</strain>
    </source>
</reference>
<keyword evidence="6" id="KW-1185">Reference proteome</keyword>
<accession>A0A9W6G3B8</accession>
<dbReference type="Proteomes" id="UP001144352">
    <property type="component" value="Unassembled WGS sequence"/>
</dbReference>
<protein>
    <recommendedName>
        <fullName evidence="4">Carbohydrate kinase PfkB domain-containing protein</fullName>
    </recommendedName>
</protein>
<keyword evidence="2" id="KW-0808">Transferase</keyword>
<evidence type="ECO:0000256" key="3">
    <source>
        <dbReference type="ARBA" id="ARBA00022777"/>
    </source>
</evidence>
<dbReference type="PANTHER" id="PTHR43085:SF57">
    <property type="entry name" value="CARBOHYDRATE KINASE PFKB DOMAIN-CONTAINING PROTEIN"/>
    <property type="match status" value="1"/>
</dbReference>
<proteinExistence type="inferred from homology"/>
<evidence type="ECO:0000259" key="4">
    <source>
        <dbReference type="Pfam" id="PF00294"/>
    </source>
</evidence>
<dbReference type="SUPFAM" id="SSF53613">
    <property type="entry name" value="Ribokinase-like"/>
    <property type="match status" value="1"/>
</dbReference>
<feature type="domain" description="Carbohydrate kinase PfkB" evidence="4">
    <location>
        <begin position="31"/>
        <end position="303"/>
    </location>
</feature>
<dbReference type="Pfam" id="PF00294">
    <property type="entry name" value="PfkB"/>
    <property type="match status" value="1"/>
</dbReference>
<comment type="similarity">
    <text evidence="1">Belongs to the carbohydrate kinase PfkB family.</text>
</comment>
<keyword evidence="3" id="KW-0418">Kinase</keyword>
<dbReference type="Gene3D" id="3.40.1190.20">
    <property type="match status" value="1"/>
</dbReference>
<dbReference type="RefSeq" id="WP_214187518.1">
    <property type="nucleotide sequence ID" value="NZ_BSDS01000002.1"/>
</dbReference>
<dbReference type="InterPro" id="IPR011611">
    <property type="entry name" value="PfkB_dom"/>
</dbReference>
<evidence type="ECO:0000313" key="6">
    <source>
        <dbReference type="Proteomes" id="UP001144352"/>
    </source>
</evidence>
<dbReference type="InterPro" id="IPR029056">
    <property type="entry name" value="Ribokinase-like"/>
</dbReference>
<evidence type="ECO:0000256" key="1">
    <source>
        <dbReference type="ARBA" id="ARBA00010688"/>
    </source>
</evidence>
<evidence type="ECO:0000313" key="5">
    <source>
        <dbReference type="EMBL" id="GLI39587.1"/>
    </source>
</evidence>
<comment type="caution">
    <text evidence="5">The sequence shown here is derived from an EMBL/GenBank/DDBJ whole genome shotgun (WGS) entry which is preliminary data.</text>
</comment>